<keyword evidence="1" id="KW-0472">Membrane</keyword>
<feature type="transmembrane region" description="Helical" evidence="1">
    <location>
        <begin position="100"/>
        <end position="120"/>
    </location>
</feature>
<evidence type="ECO:0008006" key="4">
    <source>
        <dbReference type="Google" id="ProtNLM"/>
    </source>
</evidence>
<proteinExistence type="predicted"/>
<reference evidence="2 3" key="1">
    <citation type="submission" date="2020-08" db="EMBL/GenBank/DDBJ databases">
        <title>Bridging the membrane lipid divide: bacteria of the FCB group superphylum have the potential to synthesize archaeal ether lipids.</title>
        <authorList>
            <person name="Villanueva L."/>
            <person name="Von Meijenfeldt F.A.B."/>
            <person name="Westbye A.B."/>
            <person name="Yadav S."/>
            <person name="Hopmans E.C."/>
            <person name="Dutilh B.E."/>
            <person name="Sinninghe Damste J.S."/>
        </authorList>
    </citation>
    <scope>NUCLEOTIDE SEQUENCE [LARGE SCALE GENOMIC DNA]</scope>
    <source>
        <strain evidence="2">NIOZ-UU36</strain>
    </source>
</reference>
<protein>
    <recommendedName>
        <fullName evidence="4">Flippase-like domain-containing protein</fullName>
    </recommendedName>
</protein>
<dbReference type="EMBL" id="JACNJN010000221">
    <property type="protein sequence ID" value="MBC8337005.1"/>
    <property type="molecule type" value="Genomic_DNA"/>
</dbReference>
<feature type="transmembrane region" description="Helical" evidence="1">
    <location>
        <begin position="197"/>
        <end position="223"/>
    </location>
</feature>
<gene>
    <name evidence="2" type="ORF">H8E29_17250</name>
</gene>
<evidence type="ECO:0000256" key="1">
    <source>
        <dbReference type="SAM" id="Phobius"/>
    </source>
</evidence>
<dbReference type="Proteomes" id="UP000614469">
    <property type="component" value="Unassembled WGS sequence"/>
</dbReference>
<name>A0A8J6TJX8_9CHLR</name>
<organism evidence="2 3">
    <name type="scientific">Candidatus Desulfolinea nitratireducens</name>
    <dbReference type="NCBI Taxonomy" id="2841698"/>
    <lineage>
        <taxon>Bacteria</taxon>
        <taxon>Bacillati</taxon>
        <taxon>Chloroflexota</taxon>
        <taxon>Anaerolineae</taxon>
        <taxon>Anaerolineales</taxon>
        <taxon>Anaerolineales incertae sedis</taxon>
        <taxon>Candidatus Desulfolinea</taxon>
    </lineage>
</organism>
<feature type="transmembrane region" description="Helical" evidence="1">
    <location>
        <begin position="59"/>
        <end position="79"/>
    </location>
</feature>
<keyword evidence="1" id="KW-0812">Transmembrane</keyword>
<feature type="transmembrane region" description="Helical" evidence="1">
    <location>
        <begin position="274"/>
        <end position="301"/>
    </location>
</feature>
<feature type="transmembrane region" description="Helical" evidence="1">
    <location>
        <begin position="159"/>
        <end position="177"/>
    </location>
</feature>
<evidence type="ECO:0000313" key="2">
    <source>
        <dbReference type="EMBL" id="MBC8337005.1"/>
    </source>
</evidence>
<feature type="transmembrane region" description="Helical" evidence="1">
    <location>
        <begin position="132"/>
        <end position="152"/>
    </location>
</feature>
<feature type="transmembrane region" description="Helical" evidence="1">
    <location>
        <begin position="21"/>
        <end position="39"/>
    </location>
</feature>
<accession>A0A8J6TJX8</accession>
<sequence length="310" mass="34130">MSTSSVLISNFVQSIKKLRAKLSPVFGVIILGIFIYWIFNYRKIIISTFGDISLSELAIILILFITIGIFTVFTFVALIRDFGYPIEFIDGHHALYYSQLASMIPGGIWGYAGLAGVLWSKGVSKVDSILVIFQYTLIMLTACAVIGVTGLASIFGWGYAIIGGLPFIFLLLGRNWLDTNRRNFFPGSSSLPSNLSLLKILIYGIIIWIMGSICFTWLLYSSIGYEGIPFWTSSGAYAAGYLGGYIAFFAPSGIGVSEGLVTLILSPYVATEKVMAVAISFRIIQTIVIWCNILVATLFRLKKNKSSLFK</sequence>
<keyword evidence="1" id="KW-1133">Transmembrane helix</keyword>
<evidence type="ECO:0000313" key="3">
    <source>
        <dbReference type="Proteomes" id="UP000614469"/>
    </source>
</evidence>
<dbReference type="AlphaFoldDB" id="A0A8J6TJX8"/>
<feature type="transmembrane region" description="Helical" evidence="1">
    <location>
        <begin position="235"/>
        <end position="254"/>
    </location>
</feature>
<comment type="caution">
    <text evidence="2">The sequence shown here is derived from an EMBL/GenBank/DDBJ whole genome shotgun (WGS) entry which is preliminary data.</text>
</comment>